<protein>
    <submittedName>
        <fullName evidence="1">Uncharacterized protein</fullName>
    </submittedName>
</protein>
<organism evidence="1 2">
    <name type="scientific">Porites evermanni</name>
    <dbReference type="NCBI Taxonomy" id="104178"/>
    <lineage>
        <taxon>Eukaryota</taxon>
        <taxon>Metazoa</taxon>
        <taxon>Cnidaria</taxon>
        <taxon>Anthozoa</taxon>
        <taxon>Hexacorallia</taxon>
        <taxon>Scleractinia</taxon>
        <taxon>Fungiina</taxon>
        <taxon>Poritidae</taxon>
        <taxon>Porites</taxon>
    </lineage>
</organism>
<proteinExistence type="predicted"/>
<keyword evidence="2" id="KW-1185">Reference proteome</keyword>
<evidence type="ECO:0000313" key="2">
    <source>
        <dbReference type="Proteomes" id="UP001159427"/>
    </source>
</evidence>
<dbReference type="Proteomes" id="UP001159427">
    <property type="component" value="Unassembled WGS sequence"/>
</dbReference>
<reference evidence="1 2" key="1">
    <citation type="submission" date="2022-05" db="EMBL/GenBank/DDBJ databases">
        <authorList>
            <consortium name="Genoscope - CEA"/>
            <person name="William W."/>
        </authorList>
    </citation>
    <scope>NUCLEOTIDE SEQUENCE [LARGE SCALE GENOMIC DNA]</scope>
</reference>
<comment type="caution">
    <text evidence="1">The sequence shown here is derived from an EMBL/GenBank/DDBJ whole genome shotgun (WGS) entry which is preliminary data.</text>
</comment>
<dbReference type="EMBL" id="CALNXI010001187">
    <property type="protein sequence ID" value="CAH3159275.1"/>
    <property type="molecule type" value="Genomic_DNA"/>
</dbReference>
<gene>
    <name evidence="1" type="ORF">PEVE_00003134</name>
</gene>
<evidence type="ECO:0000313" key="1">
    <source>
        <dbReference type="EMBL" id="CAH3159275.1"/>
    </source>
</evidence>
<name>A0ABN8Q9H4_9CNID</name>
<accession>A0ABN8Q9H4</accession>
<sequence length="162" mass="19053">MLIKTLGISQLIYSASNLDAPEGIVEVVRTKSFKFLWKNKKDKIKRSGLYQDSDNGGIRMTDFAIMLKALKLAWIPRLLRTSDNSNWCIIPKHYFRSMGGLNFLLRCNYDTKFFNDLPLFYKKILDFFNELKTLYLYDQKQELILFNNKDILVDGKPIFFSE</sequence>